<dbReference type="InterPro" id="IPR000182">
    <property type="entry name" value="GNAT_dom"/>
</dbReference>
<dbReference type="CDD" id="cd04301">
    <property type="entry name" value="NAT_SF"/>
    <property type="match status" value="1"/>
</dbReference>
<proteinExistence type="predicted"/>
<dbReference type="PROSITE" id="PS51186">
    <property type="entry name" value="GNAT"/>
    <property type="match status" value="1"/>
</dbReference>
<dbReference type="RefSeq" id="WP_146997205.1">
    <property type="nucleotide sequence ID" value="NZ_AP019840.1"/>
</dbReference>
<dbReference type="GO" id="GO:0008080">
    <property type="term" value="F:N-acetyltransferase activity"/>
    <property type="evidence" value="ECO:0007669"/>
    <property type="project" value="UniProtKB-ARBA"/>
</dbReference>
<protein>
    <submittedName>
        <fullName evidence="4">N-acetyltransferase</fullName>
    </submittedName>
</protein>
<organism evidence="4 5">
    <name type="scientific">Leptotrichia trevisanii</name>
    <dbReference type="NCBI Taxonomy" id="109328"/>
    <lineage>
        <taxon>Bacteria</taxon>
        <taxon>Fusobacteriati</taxon>
        <taxon>Fusobacteriota</taxon>
        <taxon>Fusobacteriia</taxon>
        <taxon>Fusobacteriales</taxon>
        <taxon>Leptotrichiaceae</taxon>
        <taxon>Leptotrichia</taxon>
    </lineage>
</organism>
<dbReference type="InterPro" id="IPR051635">
    <property type="entry name" value="SNAT-like"/>
</dbReference>
<gene>
    <name evidence="4" type="ORF">JMUB3935_1963</name>
</gene>
<name>A0A510KSH1_9FUSO</name>
<feature type="domain" description="N-acetyltransferase" evidence="3">
    <location>
        <begin position="1"/>
        <end position="164"/>
    </location>
</feature>
<evidence type="ECO:0000259" key="3">
    <source>
        <dbReference type="PROSITE" id="PS51186"/>
    </source>
</evidence>
<keyword evidence="1 4" id="KW-0808">Transferase</keyword>
<sequence>MNIRKAKIEDLDEITAIEAECFPASEAATRESFEGRLLVYPNYFWILEEKGKDGNKKIVSFVNGMVTDSPNLEDEMYENPNLHNEKGNWQMIFGVNTLPEYRKRGYAEKLINELIFEAKSKGRKGVVLTCKDKLVSYYSKFGFENEGVSESVHGGAVWYEMRLRF</sequence>
<dbReference type="EMBL" id="AP019840">
    <property type="protein sequence ID" value="BBM52983.1"/>
    <property type="molecule type" value="Genomic_DNA"/>
</dbReference>
<dbReference type="InterPro" id="IPR016181">
    <property type="entry name" value="Acyl_CoA_acyltransferase"/>
</dbReference>
<dbReference type="Pfam" id="PF00583">
    <property type="entry name" value="Acetyltransf_1"/>
    <property type="match status" value="1"/>
</dbReference>
<evidence type="ECO:0000256" key="2">
    <source>
        <dbReference type="ARBA" id="ARBA00023315"/>
    </source>
</evidence>
<accession>A0A510KSH1</accession>
<evidence type="ECO:0000313" key="4">
    <source>
        <dbReference type="EMBL" id="BBM52983.1"/>
    </source>
</evidence>
<dbReference type="Proteomes" id="UP000321378">
    <property type="component" value="Chromosome"/>
</dbReference>
<dbReference type="SUPFAM" id="SSF55729">
    <property type="entry name" value="Acyl-CoA N-acyltransferases (Nat)"/>
    <property type="match status" value="1"/>
</dbReference>
<reference evidence="4 5" key="1">
    <citation type="submission" date="2019-07" db="EMBL/GenBank/DDBJ databases">
        <title>Complete Genome Sequence of Leptotrichia trevisanii Strain JMUB3935.</title>
        <authorList>
            <person name="Watanabe S."/>
            <person name="Cui L."/>
        </authorList>
    </citation>
    <scope>NUCLEOTIDE SEQUENCE [LARGE SCALE GENOMIC DNA]</scope>
    <source>
        <strain evidence="4 5">JMUB3935</strain>
    </source>
</reference>
<evidence type="ECO:0000256" key="1">
    <source>
        <dbReference type="ARBA" id="ARBA00022679"/>
    </source>
</evidence>
<dbReference type="PANTHER" id="PTHR10908:SF0">
    <property type="entry name" value="SEROTONIN N-ACETYLTRANSFERASE"/>
    <property type="match status" value="1"/>
</dbReference>
<dbReference type="STRING" id="1122173.GCA_000482505_01912"/>
<dbReference type="Gene3D" id="3.40.630.30">
    <property type="match status" value="1"/>
</dbReference>
<dbReference type="AlphaFoldDB" id="A0A510KSH1"/>
<keyword evidence="2" id="KW-0012">Acyltransferase</keyword>
<evidence type="ECO:0000313" key="5">
    <source>
        <dbReference type="Proteomes" id="UP000321378"/>
    </source>
</evidence>
<dbReference type="PANTHER" id="PTHR10908">
    <property type="entry name" value="SEROTONIN N-ACETYLTRANSFERASE"/>
    <property type="match status" value="1"/>
</dbReference>